<dbReference type="InterPro" id="IPR002401">
    <property type="entry name" value="Cyt_P450_E_grp-I"/>
</dbReference>
<evidence type="ECO:0000256" key="3">
    <source>
        <dbReference type="ARBA" id="ARBA00001974"/>
    </source>
</evidence>
<dbReference type="PRINTS" id="PR00463">
    <property type="entry name" value="EP450I"/>
</dbReference>
<evidence type="ECO:0000256" key="12">
    <source>
        <dbReference type="ARBA" id="ARBA00023002"/>
    </source>
</evidence>
<feature type="binding site" description="axial binding residue" evidence="17">
    <location>
        <position position="403"/>
    </location>
    <ligand>
        <name>heme</name>
        <dbReference type="ChEBI" id="CHEBI:30413"/>
    </ligand>
    <ligandPart>
        <name>Fe</name>
        <dbReference type="ChEBI" id="CHEBI:18248"/>
    </ligandPart>
</feature>
<keyword evidence="9 17" id="KW-0479">Metal-binding</keyword>
<comment type="similarity">
    <text evidence="4">In the N-terminal section; belongs to the cytochrome P450 family.</text>
</comment>
<dbReference type="AlphaFoldDB" id="M2RAM8"/>
<dbReference type="HOGENOM" id="CLU_001570_7_0_1"/>
<evidence type="ECO:0000259" key="19">
    <source>
        <dbReference type="PROSITE" id="PS51384"/>
    </source>
</evidence>
<keyword evidence="5" id="KW-0813">Transport</keyword>
<evidence type="ECO:0000256" key="11">
    <source>
        <dbReference type="ARBA" id="ARBA00022857"/>
    </source>
</evidence>
<evidence type="ECO:0000259" key="18">
    <source>
        <dbReference type="PROSITE" id="PS50902"/>
    </source>
</evidence>
<dbReference type="InterPro" id="IPR001128">
    <property type="entry name" value="Cyt_P450"/>
</dbReference>
<dbReference type="InterPro" id="IPR008254">
    <property type="entry name" value="Flavodoxin/NO_synth"/>
</dbReference>
<dbReference type="GO" id="GO:0005829">
    <property type="term" value="C:cytosol"/>
    <property type="evidence" value="ECO:0007669"/>
    <property type="project" value="TreeGrafter"/>
</dbReference>
<keyword evidence="14" id="KW-0503">Monooxygenase</keyword>
<dbReference type="SUPFAM" id="SSF63380">
    <property type="entry name" value="Riboflavin synthase domain-like"/>
    <property type="match status" value="1"/>
</dbReference>
<dbReference type="SUPFAM" id="SSF48264">
    <property type="entry name" value="Cytochrome P450"/>
    <property type="match status" value="1"/>
</dbReference>
<keyword evidence="7" id="KW-0285">Flavoprotein</keyword>
<dbReference type="STRING" id="914234.M2RAM8"/>
<dbReference type="InterPro" id="IPR017927">
    <property type="entry name" value="FAD-bd_FR_type"/>
</dbReference>
<dbReference type="FunFam" id="1.10.630.10:FF:000040">
    <property type="entry name" value="Bifunctional cytochrome P450/NADPH--P450 reductase"/>
    <property type="match status" value="1"/>
</dbReference>
<evidence type="ECO:0000256" key="5">
    <source>
        <dbReference type="ARBA" id="ARBA00022448"/>
    </source>
</evidence>
<dbReference type="Proteomes" id="UP000016930">
    <property type="component" value="Unassembled WGS sequence"/>
</dbReference>
<evidence type="ECO:0000256" key="16">
    <source>
        <dbReference type="ARBA" id="ARBA00049342"/>
    </source>
</evidence>
<dbReference type="Gene3D" id="3.40.50.80">
    <property type="entry name" value="Nucleotide-binding domain of ferredoxin-NADP reductase (FNR) module"/>
    <property type="match status" value="1"/>
</dbReference>
<dbReference type="GO" id="GO:0003958">
    <property type="term" value="F:NADPH-hemoprotein reductase activity"/>
    <property type="evidence" value="ECO:0007669"/>
    <property type="project" value="UniProtKB-EC"/>
</dbReference>
<evidence type="ECO:0000256" key="6">
    <source>
        <dbReference type="ARBA" id="ARBA00022617"/>
    </source>
</evidence>
<accession>M2RAM8</accession>
<proteinExistence type="inferred from homology"/>
<feature type="domain" description="FAD-binding FR-type" evidence="19">
    <location>
        <begin position="676"/>
        <end position="905"/>
    </location>
</feature>
<dbReference type="SUPFAM" id="SSF52218">
    <property type="entry name" value="Flavoproteins"/>
    <property type="match status" value="1"/>
</dbReference>
<dbReference type="PROSITE" id="PS00086">
    <property type="entry name" value="CYTOCHROME_P450"/>
    <property type="match status" value="1"/>
</dbReference>
<dbReference type="OrthoDB" id="1470350at2759"/>
<comment type="cofactor">
    <cofactor evidence="1">
        <name>FMN</name>
        <dbReference type="ChEBI" id="CHEBI:58210"/>
    </cofactor>
</comment>
<dbReference type="Pfam" id="PF00667">
    <property type="entry name" value="FAD_binding_1"/>
    <property type="match status" value="1"/>
</dbReference>
<dbReference type="Gene3D" id="1.10.630.10">
    <property type="entry name" value="Cytochrome P450"/>
    <property type="match status" value="1"/>
</dbReference>
<name>M2RAM8_CERS8</name>
<dbReference type="InterPro" id="IPR036396">
    <property type="entry name" value="Cyt_P450_sf"/>
</dbReference>
<dbReference type="PANTHER" id="PTHR19384">
    <property type="entry name" value="NITRIC OXIDE SYNTHASE-RELATED"/>
    <property type="match status" value="1"/>
</dbReference>
<dbReference type="GO" id="GO:0005506">
    <property type="term" value="F:iron ion binding"/>
    <property type="evidence" value="ECO:0007669"/>
    <property type="project" value="InterPro"/>
</dbReference>
<dbReference type="Gene3D" id="2.40.30.10">
    <property type="entry name" value="Translation factors"/>
    <property type="match status" value="1"/>
</dbReference>
<keyword evidence="11" id="KW-0521">NADP</keyword>
<gene>
    <name evidence="20" type="ORF">CERSUDRAFT_139249</name>
</gene>
<dbReference type="GO" id="GO:0010181">
    <property type="term" value="F:FMN binding"/>
    <property type="evidence" value="ECO:0007669"/>
    <property type="project" value="InterPro"/>
</dbReference>
<dbReference type="Gene3D" id="1.20.990.10">
    <property type="entry name" value="NADPH-cytochrome p450 Reductase, Chain A, domain 3"/>
    <property type="match status" value="1"/>
</dbReference>
<dbReference type="Pfam" id="PF00258">
    <property type="entry name" value="Flavodoxin_1"/>
    <property type="match status" value="1"/>
</dbReference>
<evidence type="ECO:0000256" key="17">
    <source>
        <dbReference type="PIRSR" id="PIRSR000209-1"/>
    </source>
</evidence>
<dbReference type="Pfam" id="PF00175">
    <property type="entry name" value="NAD_binding_1"/>
    <property type="match status" value="1"/>
</dbReference>
<evidence type="ECO:0000256" key="1">
    <source>
        <dbReference type="ARBA" id="ARBA00001917"/>
    </source>
</evidence>
<dbReference type="PROSITE" id="PS50902">
    <property type="entry name" value="FLAVODOXIN_LIKE"/>
    <property type="match status" value="1"/>
</dbReference>
<dbReference type="PRINTS" id="PR00385">
    <property type="entry name" value="P450"/>
</dbReference>
<dbReference type="FunFam" id="2.40.30.10:FF:000198">
    <property type="entry name" value="Bifunctional cytochrome P450/NADPH--P450 reductase"/>
    <property type="match status" value="1"/>
</dbReference>
<dbReference type="InterPro" id="IPR003097">
    <property type="entry name" value="CysJ-like_FAD-binding"/>
</dbReference>
<evidence type="ECO:0000313" key="20">
    <source>
        <dbReference type="EMBL" id="EMD35477.1"/>
    </source>
</evidence>
<evidence type="ECO:0000256" key="9">
    <source>
        <dbReference type="ARBA" id="ARBA00022723"/>
    </source>
</evidence>
<dbReference type="PROSITE" id="PS51384">
    <property type="entry name" value="FAD_FR"/>
    <property type="match status" value="1"/>
</dbReference>
<evidence type="ECO:0000256" key="13">
    <source>
        <dbReference type="ARBA" id="ARBA00023004"/>
    </source>
</evidence>
<evidence type="ECO:0000256" key="2">
    <source>
        <dbReference type="ARBA" id="ARBA00001971"/>
    </source>
</evidence>
<keyword evidence="8" id="KW-0288">FMN</keyword>
<dbReference type="InterPro" id="IPR029039">
    <property type="entry name" value="Flavoprotein-like_sf"/>
</dbReference>
<comment type="catalytic activity">
    <reaction evidence="15">
        <text>an organic molecule + reduced [NADPH--hemoprotein reductase] + O2 = an alcohol + oxidized [NADPH--hemoprotein reductase] + H2O + H(+)</text>
        <dbReference type="Rhea" id="RHEA:17149"/>
        <dbReference type="Rhea" id="RHEA-COMP:11964"/>
        <dbReference type="Rhea" id="RHEA-COMP:11965"/>
        <dbReference type="ChEBI" id="CHEBI:15377"/>
        <dbReference type="ChEBI" id="CHEBI:15378"/>
        <dbReference type="ChEBI" id="CHEBI:15379"/>
        <dbReference type="ChEBI" id="CHEBI:30879"/>
        <dbReference type="ChEBI" id="CHEBI:57618"/>
        <dbReference type="ChEBI" id="CHEBI:58210"/>
        <dbReference type="ChEBI" id="CHEBI:142491"/>
        <dbReference type="EC" id="1.14.14.1"/>
    </reaction>
</comment>
<evidence type="ECO:0000313" key="21">
    <source>
        <dbReference type="Proteomes" id="UP000016930"/>
    </source>
</evidence>
<comment type="cofactor">
    <cofactor evidence="2 17">
        <name>heme</name>
        <dbReference type="ChEBI" id="CHEBI:30413"/>
    </cofactor>
</comment>
<dbReference type="CDD" id="cd06206">
    <property type="entry name" value="bifunctional_CYPOR"/>
    <property type="match status" value="1"/>
</dbReference>
<keyword evidence="21" id="KW-1185">Reference proteome</keyword>
<evidence type="ECO:0008006" key="22">
    <source>
        <dbReference type="Google" id="ProtNLM"/>
    </source>
</evidence>
<dbReference type="Pfam" id="PF00067">
    <property type="entry name" value="p450"/>
    <property type="match status" value="1"/>
</dbReference>
<evidence type="ECO:0000256" key="15">
    <source>
        <dbReference type="ARBA" id="ARBA00047827"/>
    </source>
</evidence>
<comment type="catalytic activity">
    <reaction evidence="16">
        <text>2 oxidized [cytochrome P450] + NADPH = 2 reduced [cytochrome P450] + NADP(+) + H(+)</text>
        <dbReference type="Rhea" id="RHEA:24040"/>
        <dbReference type="Rhea" id="RHEA-COMP:14627"/>
        <dbReference type="Rhea" id="RHEA-COMP:14628"/>
        <dbReference type="ChEBI" id="CHEBI:15378"/>
        <dbReference type="ChEBI" id="CHEBI:55376"/>
        <dbReference type="ChEBI" id="CHEBI:57783"/>
        <dbReference type="ChEBI" id="CHEBI:58349"/>
        <dbReference type="ChEBI" id="CHEBI:60344"/>
        <dbReference type="EC" id="1.6.2.4"/>
    </reaction>
</comment>
<keyword evidence="10" id="KW-0274">FAD</keyword>
<dbReference type="InterPro" id="IPR039261">
    <property type="entry name" value="FNR_nucleotide-bd"/>
</dbReference>
<evidence type="ECO:0000256" key="10">
    <source>
        <dbReference type="ARBA" id="ARBA00022827"/>
    </source>
</evidence>
<evidence type="ECO:0000256" key="4">
    <source>
        <dbReference type="ARBA" id="ARBA00010018"/>
    </source>
</evidence>
<feature type="domain" description="Flavodoxin-like" evidence="18">
    <location>
        <begin position="497"/>
        <end position="637"/>
    </location>
</feature>
<dbReference type="GO" id="GO:0050660">
    <property type="term" value="F:flavin adenine dinucleotide binding"/>
    <property type="evidence" value="ECO:0007669"/>
    <property type="project" value="TreeGrafter"/>
</dbReference>
<dbReference type="InterPro" id="IPR017972">
    <property type="entry name" value="Cyt_P450_CS"/>
</dbReference>
<protein>
    <recommendedName>
        <fullName evidence="22">Cytochrome P450</fullName>
    </recommendedName>
</protein>
<dbReference type="InterPro" id="IPR001433">
    <property type="entry name" value="OxRdtase_FAD/NAD-bd"/>
</dbReference>
<dbReference type="InterPro" id="IPR017938">
    <property type="entry name" value="Riboflavin_synthase-like_b-brl"/>
</dbReference>
<dbReference type="InterPro" id="IPR023173">
    <property type="entry name" value="NADPH_Cyt_P450_Rdtase_alpha"/>
</dbReference>
<dbReference type="PIRSF" id="PIRSF000209">
    <property type="entry name" value="Bifunctional_P450_P450R"/>
    <property type="match status" value="1"/>
</dbReference>
<evidence type="ECO:0000256" key="7">
    <source>
        <dbReference type="ARBA" id="ARBA00022630"/>
    </source>
</evidence>
<comment type="cofactor">
    <cofactor evidence="3">
        <name>FAD</name>
        <dbReference type="ChEBI" id="CHEBI:57692"/>
    </cofactor>
</comment>
<sequence length="1062" mass="117698">MTTPIPTPPGLPIIGHAAAIDRDIPLRSFTLLAEQYGEIFRLNMPGRTLVVVNTYELLNELCDEKRFYKGVTGALEEVRNGAGDGLFTAYNHEENWAIAHRLLMPAFSTAAVRGMYDDMLDISSQLIAKWERFGPKHIIDPSEDFTRLTFDTIALCSMSYRLNSFYREGNHPFIQAMIDFLIESGRRANRLSLVKSMMVGTNAKYEQDIKTMSELAEEIIADRRANPTDKNDLLNTMINGRDPKTGKGLSDENIKYNLLTFLIAGHETTSSTLTFAIYYIVKHPEVMRKLREEVDEVLGDQTIQLGDISKLPYITACLRETLRLSPTASFRVSKAYEDTTLGGGKYQISKDDVLVIASRMIMRDRAVWGEDADEFRPERMLDGKFEALPPNAWQPFGFGMRACIGRPLAWQEAIIALACIIQKFDIVMADPSYELELKQTLTVKPKDFHIHAIPRKRESMPMMVPRAGVLQTARGSRSPVRSASASIAGDDAPKQPMYVVYGSNTGTSESFAQRIAGDAALYGFRAQLGTLDTVATGLPTDGPVIIITASFEGEPADNATHFVDWLTSIEGNELANVSYTVFGCGNRDWVRTYQRVPKLIDETLEARGARRLLDRGEGDASAAEFFESFDAWEEKLWETLPKEYNVAVAERDAIQGGLKLTTVDSGTSRASVLRQPDAALGTVTENRVLTAPGAPVKRHIEFELPEGMAARSGDYLAILPVNPSRDVHRVISHFKLSAEQEVVLSSTGPTPLPVGKSISVFALLSGYVEISQPATTRDLRTLISAENSPASSHVLQDLSAAYAEKVLARRLSVLDILEDNLDIKLSFESYLQMLPSMRIRQYSISSSPLWNAQRVTLTISVVDAPSISGKKDPFLGVASTYLASLRPGDKVQMAVRASSAAFRPPSDLTIPMVMFAAGSGLAPMRGFLQERAMQKKAGREVAKSLLFFGCRSPKEDFLYSDSDLKQWIELGIVDVRPAFSRSTEDSFGCRYVQDRVWHDGDDIDIMYKSDAKFYTCGSGKVAQGIKTVLIHLIQKQRGVSETEAAALFEIAIRGRYATDIFE</sequence>
<keyword evidence="12" id="KW-0560">Oxidoreductase</keyword>
<dbReference type="GO" id="GO:0020037">
    <property type="term" value="F:heme binding"/>
    <property type="evidence" value="ECO:0007669"/>
    <property type="project" value="InterPro"/>
</dbReference>
<dbReference type="Gene3D" id="3.40.50.360">
    <property type="match status" value="1"/>
</dbReference>
<dbReference type="PANTHER" id="PTHR19384:SF127">
    <property type="entry name" value="BIFUNCTIONAL CYTOCHROME P450_NADPH--P450 REDUCTASE"/>
    <property type="match status" value="1"/>
</dbReference>
<evidence type="ECO:0000256" key="14">
    <source>
        <dbReference type="ARBA" id="ARBA00023033"/>
    </source>
</evidence>
<evidence type="ECO:0000256" key="8">
    <source>
        <dbReference type="ARBA" id="ARBA00022643"/>
    </source>
</evidence>
<keyword evidence="13 17" id="KW-0408">Iron</keyword>
<dbReference type="SUPFAM" id="SSF52343">
    <property type="entry name" value="Ferredoxin reductase-like, C-terminal NADP-linked domain"/>
    <property type="match status" value="1"/>
</dbReference>
<organism evidence="20 21">
    <name type="scientific">Ceriporiopsis subvermispora (strain B)</name>
    <name type="common">White-rot fungus</name>
    <name type="synonym">Gelatoporia subvermispora</name>
    <dbReference type="NCBI Taxonomy" id="914234"/>
    <lineage>
        <taxon>Eukaryota</taxon>
        <taxon>Fungi</taxon>
        <taxon>Dikarya</taxon>
        <taxon>Basidiomycota</taxon>
        <taxon>Agaricomycotina</taxon>
        <taxon>Agaricomycetes</taxon>
        <taxon>Polyporales</taxon>
        <taxon>Gelatoporiaceae</taxon>
        <taxon>Gelatoporia</taxon>
    </lineage>
</organism>
<dbReference type="CDD" id="cd11068">
    <property type="entry name" value="CYP120A1"/>
    <property type="match status" value="1"/>
</dbReference>
<keyword evidence="6 17" id="KW-0349">Heme</keyword>
<reference evidence="20 21" key="1">
    <citation type="journal article" date="2012" name="Proc. Natl. Acad. Sci. U.S.A.">
        <title>Comparative genomics of Ceriporiopsis subvermispora and Phanerochaete chrysosporium provide insight into selective ligninolysis.</title>
        <authorList>
            <person name="Fernandez-Fueyo E."/>
            <person name="Ruiz-Duenas F.J."/>
            <person name="Ferreira P."/>
            <person name="Floudas D."/>
            <person name="Hibbett D.S."/>
            <person name="Canessa P."/>
            <person name="Larrondo L.F."/>
            <person name="James T.Y."/>
            <person name="Seelenfreund D."/>
            <person name="Lobos S."/>
            <person name="Polanco R."/>
            <person name="Tello M."/>
            <person name="Honda Y."/>
            <person name="Watanabe T."/>
            <person name="Watanabe T."/>
            <person name="Ryu J.S."/>
            <person name="Kubicek C.P."/>
            <person name="Schmoll M."/>
            <person name="Gaskell J."/>
            <person name="Hammel K.E."/>
            <person name="St John F.J."/>
            <person name="Vanden Wymelenberg A."/>
            <person name="Sabat G."/>
            <person name="Splinter BonDurant S."/>
            <person name="Syed K."/>
            <person name="Yadav J.S."/>
            <person name="Doddapaneni H."/>
            <person name="Subramanian V."/>
            <person name="Lavin J.L."/>
            <person name="Oguiza J.A."/>
            <person name="Perez G."/>
            <person name="Pisabarro A.G."/>
            <person name="Ramirez L."/>
            <person name="Santoyo F."/>
            <person name="Master E."/>
            <person name="Coutinho P.M."/>
            <person name="Henrissat B."/>
            <person name="Lombard V."/>
            <person name="Magnuson J.K."/>
            <person name="Kuees U."/>
            <person name="Hori C."/>
            <person name="Igarashi K."/>
            <person name="Samejima M."/>
            <person name="Held B.W."/>
            <person name="Barry K.W."/>
            <person name="LaButti K.M."/>
            <person name="Lapidus A."/>
            <person name="Lindquist E.A."/>
            <person name="Lucas S.M."/>
            <person name="Riley R."/>
            <person name="Salamov A.A."/>
            <person name="Hoffmeister D."/>
            <person name="Schwenk D."/>
            <person name="Hadar Y."/>
            <person name="Yarden O."/>
            <person name="de Vries R.P."/>
            <person name="Wiebenga A."/>
            <person name="Stenlid J."/>
            <person name="Eastwood D."/>
            <person name="Grigoriev I.V."/>
            <person name="Berka R.M."/>
            <person name="Blanchette R.A."/>
            <person name="Kersten P."/>
            <person name="Martinez A.T."/>
            <person name="Vicuna R."/>
            <person name="Cullen D."/>
        </authorList>
    </citation>
    <scope>NUCLEOTIDE SEQUENCE [LARGE SCALE GENOMIC DNA]</scope>
    <source>
        <strain evidence="20 21">B</strain>
    </source>
</reference>
<dbReference type="GO" id="GO:0070330">
    <property type="term" value="F:aromatase activity"/>
    <property type="evidence" value="ECO:0007669"/>
    <property type="project" value="InterPro"/>
</dbReference>
<dbReference type="EMBL" id="KB445800">
    <property type="protein sequence ID" value="EMD35477.1"/>
    <property type="molecule type" value="Genomic_DNA"/>
</dbReference>
<dbReference type="InterPro" id="IPR023206">
    <property type="entry name" value="Bifunctional_P450_P450_red"/>
</dbReference>